<name>A0A834IT64_RHYFE</name>
<protein>
    <submittedName>
        <fullName evidence="1">Uncharacterized protein</fullName>
    </submittedName>
</protein>
<evidence type="ECO:0000313" key="2">
    <source>
        <dbReference type="Proteomes" id="UP000625711"/>
    </source>
</evidence>
<accession>A0A834IT64</accession>
<proteinExistence type="predicted"/>
<organism evidence="1 2">
    <name type="scientific">Rhynchophorus ferrugineus</name>
    <name type="common">Red palm weevil</name>
    <name type="synonym">Curculio ferrugineus</name>
    <dbReference type="NCBI Taxonomy" id="354439"/>
    <lineage>
        <taxon>Eukaryota</taxon>
        <taxon>Metazoa</taxon>
        <taxon>Ecdysozoa</taxon>
        <taxon>Arthropoda</taxon>
        <taxon>Hexapoda</taxon>
        <taxon>Insecta</taxon>
        <taxon>Pterygota</taxon>
        <taxon>Neoptera</taxon>
        <taxon>Endopterygota</taxon>
        <taxon>Coleoptera</taxon>
        <taxon>Polyphaga</taxon>
        <taxon>Cucujiformia</taxon>
        <taxon>Curculionidae</taxon>
        <taxon>Dryophthorinae</taxon>
        <taxon>Rhynchophorus</taxon>
    </lineage>
</organism>
<evidence type="ECO:0000313" key="1">
    <source>
        <dbReference type="EMBL" id="KAF7286069.1"/>
    </source>
</evidence>
<dbReference type="Proteomes" id="UP000625711">
    <property type="component" value="Unassembled WGS sequence"/>
</dbReference>
<dbReference type="EMBL" id="JAACXV010000039">
    <property type="protein sequence ID" value="KAF7286069.1"/>
    <property type="molecule type" value="Genomic_DNA"/>
</dbReference>
<gene>
    <name evidence="1" type="ORF">GWI33_008370</name>
</gene>
<reference evidence="1" key="1">
    <citation type="submission" date="2020-08" db="EMBL/GenBank/DDBJ databases">
        <title>Genome sequencing and assembly of the red palm weevil Rhynchophorus ferrugineus.</title>
        <authorList>
            <person name="Dias G.B."/>
            <person name="Bergman C.M."/>
            <person name="Manee M."/>
        </authorList>
    </citation>
    <scope>NUCLEOTIDE SEQUENCE</scope>
    <source>
        <strain evidence="1">AA-2017</strain>
        <tissue evidence="1">Whole larva</tissue>
    </source>
</reference>
<sequence length="83" mass="9229">MEIKLFRNHNDLIPCFLFRLPPGPCNQRSMAGSRVIRPGLEGPPPAVFSNFVEDEATAEATASRRSGAFIDRRKVAAYRPPES</sequence>
<keyword evidence="2" id="KW-1185">Reference proteome</keyword>
<comment type="caution">
    <text evidence="1">The sequence shown here is derived from an EMBL/GenBank/DDBJ whole genome shotgun (WGS) entry which is preliminary data.</text>
</comment>
<dbReference type="AlphaFoldDB" id="A0A834IT64"/>